<dbReference type="SMART" id="SM00356">
    <property type="entry name" value="ZnF_C3H1"/>
    <property type="match status" value="3"/>
</dbReference>
<feature type="coiled-coil region" evidence="6">
    <location>
        <begin position="242"/>
        <end position="276"/>
    </location>
</feature>
<keyword evidence="11" id="KW-1185">Reference proteome</keyword>
<name>A0AAN9VPR8_9ORTH</name>
<dbReference type="SUPFAM" id="SSF90229">
    <property type="entry name" value="CCCH zinc finger"/>
    <property type="match status" value="1"/>
</dbReference>
<organism evidence="10 11">
    <name type="scientific">Gryllus longicercus</name>
    <dbReference type="NCBI Taxonomy" id="2509291"/>
    <lineage>
        <taxon>Eukaryota</taxon>
        <taxon>Metazoa</taxon>
        <taxon>Ecdysozoa</taxon>
        <taxon>Arthropoda</taxon>
        <taxon>Hexapoda</taxon>
        <taxon>Insecta</taxon>
        <taxon>Pterygota</taxon>
        <taxon>Neoptera</taxon>
        <taxon>Polyneoptera</taxon>
        <taxon>Orthoptera</taxon>
        <taxon>Ensifera</taxon>
        <taxon>Gryllidea</taxon>
        <taxon>Grylloidea</taxon>
        <taxon>Gryllidae</taxon>
        <taxon>Gryllinae</taxon>
        <taxon>Gryllus</taxon>
    </lineage>
</organism>
<dbReference type="AlphaFoldDB" id="A0AAN9VPR8"/>
<keyword evidence="1 5" id="KW-0479">Metal-binding</keyword>
<dbReference type="EMBL" id="JAZDUA010000294">
    <property type="protein sequence ID" value="KAK7861894.1"/>
    <property type="molecule type" value="Genomic_DNA"/>
</dbReference>
<dbReference type="GO" id="GO:0043484">
    <property type="term" value="P:regulation of RNA splicing"/>
    <property type="evidence" value="ECO:0007669"/>
    <property type="project" value="TreeGrafter"/>
</dbReference>
<dbReference type="PROSITE" id="PS50103">
    <property type="entry name" value="ZF_C3H1"/>
    <property type="match status" value="2"/>
</dbReference>
<evidence type="ECO:0000256" key="4">
    <source>
        <dbReference type="ARBA" id="ARBA00022833"/>
    </source>
</evidence>
<keyword evidence="6" id="KW-0175">Coiled coil</keyword>
<feature type="domain" description="C3H1-type" evidence="8">
    <location>
        <begin position="113"/>
        <end position="140"/>
    </location>
</feature>
<dbReference type="PANTHER" id="PTHR12675:SF6">
    <property type="entry name" value="ZINC FINGER CCCH DOMAIN-CONTAINING PROTEIN 10"/>
    <property type="match status" value="1"/>
</dbReference>
<dbReference type="Proteomes" id="UP001378592">
    <property type="component" value="Unassembled WGS sequence"/>
</dbReference>
<evidence type="ECO:0000259" key="8">
    <source>
        <dbReference type="PROSITE" id="PS50103"/>
    </source>
</evidence>
<dbReference type="Gene3D" id="3.30.1370.210">
    <property type="match status" value="2"/>
</dbReference>
<dbReference type="Pfam" id="PF00642">
    <property type="entry name" value="zf-CCCH"/>
    <property type="match status" value="1"/>
</dbReference>
<evidence type="ECO:0000256" key="3">
    <source>
        <dbReference type="ARBA" id="ARBA00022771"/>
    </source>
</evidence>
<feature type="compositionally biased region" description="Pro residues" evidence="7">
    <location>
        <begin position="389"/>
        <end position="398"/>
    </location>
</feature>
<sequence>MSSENGSDTSNSDVLDKVCRDFLRNVCRRGKRCKFLHPNESEQESLSNTVVEAGKAEYVFCHDYQNTQCVRPNCRFIHCTREEEHFFKLTGELPEHILQESIRKGITFESTNPGDPPVCKDYLKGTCRRAGKCKFRHLSLREYEIELGFHIATLPPWQSTGPGTVVVARRRGFEDTVFTNAGIGLDTELCPPDLKRRHIVSVDPQTHTLCVRENPLIPNGHASGFPVPTTTANMVFHADTRSMLIEEENAVLRKKVEELKKQVSDLTATNEFLLDQNAQLRMSSKRTANVTAVTVPAVTITNTGAPTMQVQPMTAQIQPAQAPTPQQMVNAAVAASTLRTVTASVATVPVSIAAVAGAPVSIAAVSMAPVQIPPPVVTMAQQTLAVEAPQPPQQPGAPPQQGQQQNPQQPGPQTLPMSISGATAPLVSYPIMTQDLRPVLQTSLSH</sequence>
<reference evidence="10 11" key="1">
    <citation type="submission" date="2024-03" db="EMBL/GenBank/DDBJ databases">
        <title>The genome assembly and annotation of the cricket Gryllus longicercus Weissman &amp; Gray.</title>
        <authorList>
            <person name="Szrajer S."/>
            <person name="Gray D."/>
            <person name="Ylla G."/>
        </authorList>
    </citation>
    <scope>NUCLEOTIDE SEQUENCE [LARGE SCALE GENOMIC DNA]</scope>
    <source>
        <strain evidence="10">DAG 2021-001</strain>
        <tissue evidence="10">Whole body minus gut</tissue>
    </source>
</reference>
<feature type="zinc finger region" description="C3H1-type" evidence="5">
    <location>
        <begin position="18"/>
        <end position="40"/>
    </location>
</feature>
<protein>
    <recommendedName>
        <fullName evidence="8">C3H1-type domain-containing protein</fullName>
    </recommendedName>
</protein>
<comment type="caution">
    <text evidence="10">The sequence shown here is derived from an EMBL/GenBank/DDBJ whole genome shotgun (WGS) entry which is preliminary data.</text>
</comment>
<evidence type="ECO:0000256" key="6">
    <source>
        <dbReference type="SAM" id="Coils"/>
    </source>
</evidence>
<feature type="zinc finger region" description="C3H1-type" evidence="5">
    <location>
        <begin position="113"/>
        <end position="140"/>
    </location>
</feature>
<gene>
    <name evidence="9" type="ORF">R5R35_000133</name>
    <name evidence="10" type="ORF">R5R35_010794</name>
</gene>
<keyword evidence="4 5" id="KW-0862">Zinc</keyword>
<evidence type="ECO:0000256" key="2">
    <source>
        <dbReference type="ARBA" id="ARBA00022737"/>
    </source>
</evidence>
<keyword evidence="3 5" id="KW-0863">Zinc-finger</keyword>
<dbReference type="EMBL" id="JAZDUA010001315">
    <property type="protein sequence ID" value="KAK7788304.1"/>
    <property type="molecule type" value="Genomic_DNA"/>
</dbReference>
<feature type="region of interest" description="Disordered" evidence="7">
    <location>
        <begin position="387"/>
        <end position="419"/>
    </location>
</feature>
<evidence type="ECO:0000256" key="1">
    <source>
        <dbReference type="ARBA" id="ARBA00022723"/>
    </source>
</evidence>
<dbReference type="PANTHER" id="PTHR12675">
    <property type="entry name" value="MUSCLEBLIND-LIKE PROTEIN"/>
    <property type="match status" value="1"/>
</dbReference>
<evidence type="ECO:0000313" key="11">
    <source>
        <dbReference type="Proteomes" id="UP001378592"/>
    </source>
</evidence>
<evidence type="ECO:0000256" key="5">
    <source>
        <dbReference type="PROSITE-ProRule" id="PRU00723"/>
    </source>
</evidence>
<keyword evidence="2" id="KW-0677">Repeat</keyword>
<dbReference type="InterPro" id="IPR000571">
    <property type="entry name" value="Znf_CCCH"/>
</dbReference>
<dbReference type="CDD" id="cd14686">
    <property type="entry name" value="bZIP"/>
    <property type="match status" value="1"/>
</dbReference>
<dbReference type="GO" id="GO:0003723">
    <property type="term" value="F:RNA binding"/>
    <property type="evidence" value="ECO:0007669"/>
    <property type="project" value="TreeGrafter"/>
</dbReference>
<dbReference type="InterPro" id="IPR036855">
    <property type="entry name" value="Znf_CCCH_sf"/>
</dbReference>
<feature type="compositionally biased region" description="Low complexity" evidence="7">
    <location>
        <begin position="399"/>
        <end position="412"/>
    </location>
</feature>
<proteinExistence type="predicted"/>
<evidence type="ECO:0000313" key="9">
    <source>
        <dbReference type="EMBL" id="KAK7788304.1"/>
    </source>
</evidence>
<dbReference type="GO" id="GO:0008270">
    <property type="term" value="F:zinc ion binding"/>
    <property type="evidence" value="ECO:0007669"/>
    <property type="project" value="UniProtKB-KW"/>
</dbReference>
<accession>A0AAN9VPR8</accession>
<evidence type="ECO:0000256" key="7">
    <source>
        <dbReference type="SAM" id="MobiDB-lite"/>
    </source>
</evidence>
<feature type="domain" description="C3H1-type" evidence="8">
    <location>
        <begin position="18"/>
        <end position="40"/>
    </location>
</feature>
<evidence type="ECO:0000313" key="10">
    <source>
        <dbReference type="EMBL" id="KAK7861894.1"/>
    </source>
</evidence>